<dbReference type="Gene3D" id="3.40.309.10">
    <property type="entry name" value="Aldehyde Dehydrogenase, Chain A, domain 2"/>
    <property type="match status" value="1"/>
</dbReference>
<dbReference type="Gene3D" id="3.40.605.10">
    <property type="entry name" value="Aldehyde Dehydrogenase, Chain A, domain 1"/>
    <property type="match status" value="1"/>
</dbReference>
<dbReference type="InterPro" id="IPR016163">
    <property type="entry name" value="Ald_DH_C"/>
</dbReference>
<dbReference type="Proteomes" id="UP000185739">
    <property type="component" value="Chromosome"/>
</dbReference>
<dbReference type="GO" id="GO:0005829">
    <property type="term" value="C:cytosol"/>
    <property type="evidence" value="ECO:0007669"/>
    <property type="project" value="TreeGrafter"/>
</dbReference>
<dbReference type="InterPro" id="IPR029510">
    <property type="entry name" value="Ald_DH_CS_GLU"/>
</dbReference>
<dbReference type="EC" id="1.2.1.79" evidence="4"/>
<sequence>MMQLKDSALLRELAYIDGAWTGADHGARFEVTDPADGRVLARVPDMGAAETRRAIDAAAAALPAWRARTAKERAAVLRTWFELILANQDDLAVLMTSEQGKPLAEARGEVAYGAAFIEWFAEEGKRIYGDVIPSHGADKRIVVLKEPIGVVAAITPWNFPIAMITRKAGPALAAGCTMVIKPAEDTPLCALALAVLAERAGLPKGVLNIVTTRRAAEVGGELTANPTVRKLSFTGSTEVGKLLMRQCAGSVKKVSLELGGNAPFIVFDDADLDAAVAGAMASKYRNAGQTCVCANRLLVQDGIYDAFAAKLAEAVARLRVGPGLSGEVEQGPLINDDAVAKVETLLADAVGKGARVLCGGRRHALGGTFYEPTILTGVTAQMRVAREEIFGPVAPLFRFHTEAEAIALANATEFGLAAYFYARDIARVWRVAEGLEYGIVGINEGIISTEVAPFGGVKESGIGREGSKYGIEDYVEMKYLCLGGIR</sequence>
<dbReference type="GO" id="GO:0009450">
    <property type="term" value="P:gamma-aminobutyric acid catabolic process"/>
    <property type="evidence" value="ECO:0007669"/>
    <property type="project" value="InterPro"/>
</dbReference>
<dbReference type="STRING" id="96773.Tchl_2992"/>
<organism evidence="4 5">
    <name type="scientific">Thauera chlorobenzoica</name>
    <dbReference type="NCBI Taxonomy" id="96773"/>
    <lineage>
        <taxon>Bacteria</taxon>
        <taxon>Pseudomonadati</taxon>
        <taxon>Pseudomonadota</taxon>
        <taxon>Betaproteobacteria</taxon>
        <taxon>Rhodocyclales</taxon>
        <taxon>Zoogloeaceae</taxon>
        <taxon>Thauera</taxon>
    </lineage>
</organism>
<dbReference type="PROSITE" id="PS00687">
    <property type="entry name" value="ALDEHYDE_DEHYDR_GLU"/>
    <property type="match status" value="1"/>
</dbReference>
<proteinExistence type="inferred from homology"/>
<dbReference type="InterPro" id="IPR016161">
    <property type="entry name" value="Ald_DH/histidinol_DH"/>
</dbReference>
<name>A0A1H5VH17_9RHOO</name>
<dbReference type="NCBIfam" id="NF008415">
    <property type="entry name" value="PRK11241.1"/>
    <property type="match status" value="1"/>
</dbReference>
<dbReference type="PANTHER" id="PTHR43353">
    <property type="entry name" value="SUCCINATE-SEMIALDEHYDE DEHYDROGENASE, MITOCHONDRIAL"/>
    <property type="match status" value="1"/>
</dbReference>
<dbReference type="Pfam" id="PF00171">
    <property type="entry name" value="Aldedh"/>
    <property type="match status" value="1"/>
</dbReference>
<dbReference type="KEGG" id="tcl:Tchl_2992"/>
<dbReference type="EMBL" id="CP018839">
    <property type="protein sequence ID" value="APR05807.1"/>
    <property type="molecule type" value="Genomic_DNA"/>
</dbReference>
<gene>
    <name evidence="4" type="ORF">Tchl_2992</name>
</gene>
<dbReference type="NCBIfam" id="TIGR01780">
    <property type="entry name" value="SSADH"/>
    <property type="match status" value="1"/>
</dbReference>
<dbReference type="GO" id="GO:0036243">
    <property type="term" value="F:succinate-semialdehyde dehydrogenase (NADP+) activity"/>
    <property type="evidence" value="ECO:0007669"/>
    <property type="project" value="UniProtKB-EC"/>
</dbReference>
<dbReference type="PROSITE" id="PS00070">
    <property type="entry name" value="ALDEHYDE_DEHYDR_CYS"/>
    <property type="match status" value="1"/>
</dbReference>
<dbReference type="GO" id="GO:0004777">
    <property type="term" value="F:succinate-semialdehyde dehydrogenase (NAD+) activity"/>
    <property type="evidence" value="ECO:0007669"/>
    <property type="project" value="TreeGrafter"/>
</dbReference>
<dbReference type="InterPro" id="IPR016162">
    <property type="entry name" value="Ald_DH_N"/>
</dbReference>
<dbReference type="FunFam" id="3.40.605.10:FF:000005">
    <property type="entry name" value="Succinate-semialdehyde dehydrogenase I"/>
    <property type="match status" value="1"/>
</dbReference>
<evidence type="ECO:0000313" key="5">
    <source>
        <dbReference type="Proteomes" id="UP000185739"/>
    </source>
</evidence>
<dbReference type="PANTHER" id="PTHR43353:SF5">
    <property type="entry name" value="SUCCINATE-SEMIALDEHYDE DEHYDROGENASE, MITOCHONDRIAL"/>
    <property type="match status" value="1"/>
</dbReference>
<evidence type="ECO:0000313" key="4">
    <source>
        <dbReference type="EMBL" id="APR05807.1"/>
    </source>
</evidence>
<keyword evidence="2 3" id="KW-0560">Oxidoreductase</keyword>
<evidence type="ECO:0000256" key="3">
    <source>
        <dbReference type="RuleBase" id="RU003345"/>
    </source>
</evidence>
<dbReference type="InterPro" id="IPR016160">
    <property type="entry name" value="Ald_DH_CS_CYS"/>
</dbReference>
<protein>
    <submittedName>
        <fullName evidence="4">Succinate-semialdehyde dehydrogenase [NADP(+)] GabD</fullName>
        <ecNumber evidence="4">1.2.1.79</ecNumber>
    </submittedName>
</protein>
<reference evidence="4 5" key="1">
    <citation type="submission" date="2016-12" db="EMBL/GenBank/DDBJ databases">
        <title>Complete genome sequence of Thauera chlorobenzoica, a Betaproteobacterium degrading haloaromatics anaerobically to CO2 and halides.</title>
        <authorList>
            <person name="Goris T."/>
            <person name="Mergelsberg M."/>
            <person name="Boll M."/>
        </authorList>
    </citation>
    <scope>NUCLEOTIDE SEQUENCE [LARGE SCALE GENOMIC DNA]</scope>
    <source>
        <strain evidence="4 5">3CB1</strain>
    </source>
</reference>
<dbReference type="FunFam" id="3.40.309.10:FF:000004">
    <property type="entry name" value="Succinate-semialdehyde dehydrogenase I"/>
    <property type="match status" value="1"/>
</dbReference>
<dbReference type="InterPro" id="IPR015590">
    <property type="entry name" value="Aldehyde_DH_dom"/>
</dbReference>
<dbReference type="CDD" id="cd07103">
    <property type="entry name" value="ALDH_F5_SSADH_GabD"/>
    <property type="match status" value="1"/>
</dbReference>
<keyword evidence="5" id="KW-1185">Reference proteome</keyword>
<comment type="similarity">
    <text evidence="1 3">Belongs to the aldehyde dehydrogenase family.</text>
</comment>
<dbReference type="AlphaFoldDB" id="A0A1H5VH17"/>
<dbReference type="SUPFAM" id="SSF53720">
    <property type="entry name" value="ALDH-like"/>
    <property type="match status" value="1"/>
</dbReference>
<accession>A0A1H5VH17</accession>
<dbReference type="InterPro" id="IPR010102">
    <property type="entry name" value="Succ_semiAld_DH"/>
</dbReference>
<evidence type="ECO:0000256" key="2">
    <source>
        <dbReference type="ARBA" id="ARBA00023002"/>
    </source>
</evidence>
<evidence type="ECO:0000256" key="1">
    <source>
        <dbReference type="ARBA" id="ARBA00009986"/>
    </source>
</evidence>
<dbReference type="InterPro" id="IPR050740">
    <property type="entry name" value="Aldehyde_DH_Superfamily"/>
</dbReference>